<reference evidence="4" key="1">
    <citation type="submission" date="2025-08" db="UniProtKB">
        <authorList>
            <consortium name="RefSeq"/>
        </authorList>
    </citation>
    <scope>IDENTIFICATION</scope>
</reference>
<name>A0A8N4EXE8_ELAGV</name>
<evidence type="ECO:0000313" key="3">
    <source>
        <dbReference type="Proteomes" id="UP000504607"/>
    </source>
</evidence>
<feature type="region of interest" description="Disordered" evidence="1">
    <location>
        <begin position="16"/>
        <end position="60"/>
    </location>
</feature>
<gene>
    <name evidence="4" type="primary">LOC114912796</name>
</gene>
<feature type="compositionally biased region" description="Basic and acidic residues" evidence="1">
    <location>
        <begin position="16"/>
        <end position="26"/>
    </location>
</feature>
<dbReference type="Pfam" id="PF04937">
    <property type="entry name" value="DUF659"/>
    <property type="match status" value="1"/>
</dbReference>
<dbReference type="OrthoDB" id="692459at2759"/>
<evidence type="ECO:0000256" key="1">
    <source>
        <dbReference type="SAM" id="MobiDB-lite"/>
    </source>
</evidence>
<accession>A0A8N4EXE8</accession>
<protein>
    <submittedName>
        <fullName evidence="4">Uncharacterized protein LOC114912796</fullName>
    </submittedName>
</protein>
<dbReference type="PANTHER" id="PTHR46951:SF2">
    <property type="entry name" value="BED-TYPE DOMAIN-CONTAINING PROTEIN"/>
    <property type="match status" value="1"/>
</dbReference>
<dbReference type="RefSeq" id="XP_029116720.1">
    <property type="nucleotide sequence ID" value="XM_029260887.1"/>
</dbReference>
<dbReference type="InterPro" id="IPR007021">
    <property type="entry name" value="DUF659"/>
</dbReference>
<feature type="domain" description="DUF659" evidence="2">
    <location>
        <begin position="218"/>
        <end position="317"/>
    </location>
</feature>
<dbReference type="Proteomes" id="UP000504607">
    <property type="component" value="Unplaced"/>
</dbReference>
<proteinExistence type="predicted"/>
<dbReference type="AlphaFoldDB" id="A0A8N4EXE8"/>
<feature type="compositionally biased region" description="Basic and acidic residues" evidence="1">
    <location>
        <begin position="150"/>
        <end position="163"/>
    </location>
</feature>
<keyword evidence="3" id="KW-1185">Reference proteome</keyword>
<evidence type="ECO:0000259" key="2">
    <source>
        <dbReference type="Pfam" id="PF04937"/>
    </source>
</evidence>
<feature type="region of interest" description="Disordered" evidence="1">
    <location>
        <begin position="135"/>
        <end position="163"/>
    </location>
</feature>
<feature type="compositionally biased region" description="Acidic residues" evidence="1">
    <location>
        <begin position="51"/>
        <end position="60"/>
    </location>
</feature>
<evidence type="ECO:0000313" key="4">
    <source>
        <dbReference type="RefSeq" id="XP_029116720.1"/>
    </source>
</evidence>
<organism evidence="3 4">
    <name type="scientific">Elaeis guineensis var. tenera</name>
    <name type="common">Oil palm</name>
    <dbReference type="NCBI Taxonomy" id="51953"/>
    <lineage>
        <taxon>Eukaryota</taxon>
        <taxon>Viridiplantae</taxon>
        <taxon>Streptophyta</taxon>
        <taxon>Embryophyta</taxon>
        <taxon>Tracheophyta</taxon>
        <taxon>Spermatophyta</taxon>
        <taxon>Magnoliopsida</taxon>
        <taxon>Liliopsida</taxon>
        <taxon>Arecaceae</taxon>
        <taxon>Arecoideae</taxon>
        <taxon>Cocoseae</taxon>
        <taxon>Elaeidinae</taxon>
        <taxon>Elaeis</taxon>
    </lineage>
</organism>
<dbReference type="PANTHER" id="PTHR46951">
    <property type="entry name" value="BED-TYPE DOMAIN-CONTAINING PROTEIN"/>
    <property type="match status" value="1"/>
</dbReference>
<sequence>MCRKCPQEVRQLMKKHFVDSKAAKERAKQKKTKVDRRAAGPPSYHSRESEEASAPDDEETQIEAVIHASLADQYQQEEMARYRDRFGPSYYKSGSGSAIGRGEFEFRRTTSVREPGGRGSRRSISSLLGAFGRRRRSSRDIPAGASIQDLDPHALSSKDSKQQRIDSMLKKDKKDMWRAIRLWFHFSHIPANAAVNPYYRSAISAIEAASQGVDPPGPKDIYGQLFDSNKEDLQRWIASYKNKWPTYGLTVMCDGWTGPTRRSIINFLTYCDGKIFFHKSIDASNKMHDATYILDLMEEVIDSVGEQHVVQVITDNGP</sequence>